<dbReference type="RefSeq" id="WP_166107104.1">
    <property type="nucleotide sequence ID" value="NZ_CP096257.1"/>
</dbReference>
<geneLocation type="plasmid" evidence="1 2">
    <name>pBb1S5b</name>
</geneLocation>
<name>A0A8T5VHE9_9BRAD</name>
<proteinExistence type="predicted"/>
<keyword evidence="1" id="KW-0614">Plasmid</keyword>
<protein>
    <submittedName>
        <fullName evidence="1">Uncharacterized protein</fullName>
    </submittedName>
</protein>
<evidence type="ECO:0000313" key="1">
    <source>
        <dbReference type="EMBL" id="UPT92441.1"/>
    </source>
</evidence>
<gene>
    <name evidence="1" type="ORF">HAP41_0000049240</name>
</gene>
<evidence type="ECO:0000313" key="2">
    <source>
        <dbReference type="Proteomes" id="UP000551709"/>
    </source>
</evidence>
<dbReference type="AlphaFoldDB" id="A0A8T5VHE9"/>
<accession>A0A8T5VHE9</accession>
<dbReference type="EMBL" id="CP096257">
    <property type="protein sequence ID" value="UPT92441.1"/>
    <property type="molecule type" value="Genomic_DNA"/>
</dbReference>
<organism evidence="1 2">
    <name type="scientific">Bradyrhizobium barranii subsp. apii</name>
    <dbReference type="NCBI Taxonomy" id="2819348"/>
    <lineage>
        <taxon>Bacteria</taxon>
        <taxon>Pseudomonadati</taxon>
        <taxon>Pseudomonadota</taxon>
        <taxon>Alphaproteobacteria</taxon>
        <taxon>Hyphomicrobiales</taxon>
        <taxon>Nitrobacteraceae</taxon>
        <taxon>Bradyrhizobium</taxon>
        <taxon>Bradyrhizobium barranii</taxon>
    </lineage>
</organism>
<sequence>MTNAASGRTEAIAHLKRFGLRFAVVFPILMGAEALRWAYVWGQRGEPVLHPWTVSIAAFVCAVLVYGFELLVARFPDVGWLARLHTPRWTALEPFFKGSRIPLTIIFLSYVLFYVTEGLAKNSIWAVWVNQHVFNFDLFCRHFSAIDTIRIELAGYALYLALHGVYNFYCPPILAHSIRKSGGLAREDAALVLVRSVEKHGHAIPPSSLADTISAFAAENRGSFDDDTKALLDGRLRQLGAAAGLQPTAETDAGEHAVAEAESERPATAAAVAADAADVARLFPSKLAVETYYLGVDLFDILYPAIRGVLCAGLVAAILATSLPVAAKLLWVAFPRLGEACMTDLNKVPTDFSDSEWVEFEGRVETTGISDTALVPADDANERWTLENKDVTVIKDEKGSRIFLRIGGVVKDIKTMGAFSGPPYSPVPAARMSKQCGPAGSRCSNHVEICCDSNVIKGKCYTRWPCPQQP</sequence>
<dbReference type="Proteomes" id="UP000551709">
    <property type="component" value="Plasmid pBb1S5b"/>
</dbReference>
<reference evidence="1 2" key="1">
    <citation type="journal article" date="2017" name="Syst. Appl. Microbiol.">
        <title>Soybeans inoculated with root zone soils of Canadian native legumes harbour diverse and novel Bradyrhizobium spp. that possess agricultural potential.</title>
        <authorList>
            <person name="Bromfield E.S.P."/>
            <person name="Cloutier S."/>
            <person name="Tambong J.T."/>
            <person name="Tran Thi T.V."/>
        </authorList>
    </citation>
    <scope>NUCLEOTIDE SEQUENCE [LARGE SCALE GENOMIC DNA]</scope>
    <source>
        <strain evidence="1 2">1S5</strain>
    </source>
</reference>